<evidence type="ECO:0000313" key="5">
    <source>
        <dbReference type="Proteomes" id="UP000838756"/>
    </source>
</evidence>
<name>A0A8S4RJG7_9NEOP</name>
<dbReference type="EMBL" id="CAKXAJ010025217">
    <property type="protein sequence ID" value="CAH2236694.1"/>
    <property type="molecule type" value="Genomic_DNA"/>
</dbReference>
<reference evidence="4" key="1">
    <citation type="submission" date="2022-03" db="EMBL/GenBank/DDBJ databases">
        <authorList>
            <person name="Lindestad O."/>
        </authorList>
    </citation>
    <scope>NUCLEOTIDE SEQUENCE</scope>
</reference>
<dbReference type="GO" id="GO:0007304">
    <property type="term" value="P:chorion-containing eggshell formation"/>
    <property type="evidence" value="ECO:0007669"/>
    <property type="project" value="InterPro"/>
</dbReference>
<protein>
    <submittedName>
        <fullName evidence="4">Jg20912 protein</fullName>
    </submittedName>
</protein>
<sequence>MVRNPACQRVLHNVLKRWEDSTNLHWARMVEYGLNPFSLLEYTLGQCIPVAAVPESCGPIFGVPSAFTSGLAMQMPWIPSPSFSVSSDDLGVIGTVTVRGSLPFLGTVSMAGELPAVGQGTVMYNCGNGDIGIVREVPFSGMVAPMGAVCY</sequence>
<dbReference type="InterPro" id="IPR002635">
    <property type="entry name" value="Chorion"/>
</dbReference>
<comment type="caution">
    <text evidence="4">The sequence shown here is derived from an EMBL/GenBank/DDBJ whole genome shotgun (WGS) entry which is preliminary data.</text>
</comment>
<evidence type="ECO:0000256" key="3">
    <source>
        <dbReference type="RuleBase" id="RU004378"/>
    </source>
</evidence>
<keyword evidence="5" id="KW-1185">Reference proteome</keyword>
<dbReference type="OrthoDB" id="6930117at2759"/>
<dbReference type="GO" id="GO:0005213">
    <property type="term" value="F:structural constituent of egg chorion"/>
    <property type="evidence" value="ECO:0007669"/>
    <property type="project" value="InterPro"/>
</dbReference>
<dbReference type="GO" id="GO:0042600">
    <property type="term" value="C:egg chorion"/>
    <property type="evidence" value="ECO:0007669"/>
    <property type="project" value="InterPro"/>
</dbReference>
<dbReference type="AlphaFoldDB" id="A0A8S4RJG7"/>
<comment type="similarity">
    <text evidence="1 3">Belongs to the chorion protein family.</text>
</comment>
<evidence type="ECO:0000256" key="2">
    <source>
        <dbReference type="ARBA" id="ARBA00022737"/>
    </source>
</evidence>
<dbReference type="Pfam" id="PF01723">
    <property type="entry name" value="Chorion_1"/>
    <property type="match status" value="1"/>
</dbReference>
<gene>
    <name evidence="4" type="primary">jg20912</name>
    <name evidence="4" type="ORF">PAEG_LOCUS14046</name>
</gene>
<organism evidence="4 5">
    <name type="scientific">Pararge aegeria aegeria</name>
    <dbReference type="NCBI Taxonomy" id="348720"/>
    <lineage>
        <taxon>Eukaryota</taxon>
        <taxon>Metazoa</taxon>
        <taxon>Ecdysozoa</taxon>
        <taxon>Arthropoda</taxon>
        <taxon>Hexapoda</taxon>
        <taxon>Insecta</taxon>
        <taxon>Pterygota</taxon>
        <taxon>Neoptera</taxon>
        <taxon>Endopterygota</taxon>
        <taxon>Lepidoptera</taxon>
        <taxon>Glossata</taxon>
        <taxon>Ditrysia</taxon>
        <taxon>Papilionoidea</taxon>
        <taxon>Nymphalidae</taxon>
        <taxon>Satyrinae</taxon>
        <taxon>Satyrini</taxon>
        <taxon>Parargina</taxon>
        <taxon>Pararge</taxon>
    </lineage>
</organism>
<dbReference type="Proteomes" id="UP000838756">
    <property type="component" value="Unassembled WGS sequence"/>
</dbReference>
<keyword evidence="2" id="KW-0677">Repeat</keyword>
<evidence type="ECO:0000313" key="4">
    <source>
        <dbReference type="EMBL" id="CAH2236694.1"/>
    </source>
</evidence>
<accession>A0A8S4RJG7</accession>
<proteinExistence type="inferred from homology"/>
<evidence type="ECO:0000256" key="1">
    <source>
        <dbReference type="ARBA" id="ARBA00005906"/>
    </source>
</evidence>